<dbReference type="PANTHER" id="PTHR48108">
    <property type="entry name" value="CBS DOMAIN-CONTAINING PROTEIN CBSX2, CHLOROPLASTIC"/>
    <property type="match status" value="1"/>
</dbReference>
<evidence type="ECO:0000313" key="5">
    <source>
        <dbReference type="Proteomes" id="UP000594263"/>
    </source>
</evidence>
<dbReference type="SUPFAM" id="SSF54631">
    <property type="entry name" value="CBS-domain pair"/>
    <property type="match status" value="1"/>
</dbReference>
<dbReference type="Gramene" id="Kaladp0022s0091.1.v1.1">
    <property type="protein sequence ID" value="Kaladp0022s0091.1.v1.1"/>
    <property type="gene ID" value="Kaladp0022s0091.v1.1"/>
</dbReference>
<dbReference type="PANTHER" id="PTHR48108:SF6">
    <property type="entry name" value="CBS DOMAIN-CONTAINING PROTEIN CBSX1, CHLOROPLASTIC"/>
    <property type="match status" value="1"/>
</dbReference>
<feature type="domain" description="CBS" evidence="3">
    <location>
        <begin position="165"/>
        <end position="220"/>
    </location>
</feature>
<evidence type="ECO:0000313" key="4">
    <source>
        <dbReference type="EnsemblPlants" id="Kaladp0022s0091.1.v1.1"/>
    </source>
</evidence>
<evidence type="ECO:0000256" key="1">
    <source>
        <dbReference type="ARBA" id="ARBA00022737"/>
    </source>
</evidence>
<sequence>MESLRSSLPCLPPIATPSDHFRAQFQSQPLAVIRPAKSGRGRWRTVAHAATGAGFTYSIQSRNSSSLVSEFMTKKEDLHVLKPSTPVSEALRALVESEIPSFPVIDEEWNLVGIVSDYDLLALASLPGGDADTNLFPEAHSSWKAFLEIQKLLCKTNGRVVSDVMTSTPLTVYETTSLEDATRLMLETKYARVPVVDGNGLLVGIITREDLVRAGRPINP</sequence>
<dbReference type="Pfam" id="PF00571">
    <property type="entry name" value="CBS"/>
    <property type="match status" value="2"/>
</dbReference>
<name>A0A7N0T4U0_KALFE</name>
<evidence type="ECO:0000259" key="3">
    <source>
        <dbReference type="PROSITE" id="PS51371"/>
    </source>
</evidence>
<dbReference type="InterPro" id="IPR046342">
    <property type="entry name" value="CBS_dom_sf"/>
</dbReference>
<organism evidence="4 5">
    <name type="scientific">Kalanchoe fedtschenkoi</name>
    <name type="common">Lavender scallops</name>
    <name type="synonym">South American air plant</name>
    <dbReference type="NCBI Taxonomy" id="63787"/>
    <lineage>
        <taxon>Eukaryota</taxon>
        <taxon>Viridiplantae</taxon>
        <taxon>Streptophyta</taxon>
        <taxon>Embryophyta</taxon>
        <taxon>Tracheophyta</taxon>
        <taxon>Spermatophyta</taxon>
        <taxon>Magnoliopsida</taxon>
        <taxon>eudicotyledons</taxon>
        <taxon>Gunneridae</taxon>
        <taxon>Pentapetalae</taxon>
        <taxon>Saxifragales</taxon>
        <taxon>Crassulaceae</taxon>
        <taxon>Kalanchoe</taxon>
    </lineage>
</organism>
<accession>A0A7N0T4U0</accession>
<dbReference type="OMA" id="HRICVVD"/>
<dbReference type="Gene3D" id="3.10.580.10">
    <property type="entry name" value="CBS-domain"/>
    <property type="match status" value="1"/>
</dbReference>
<dbReference type="SMART" id="SM00116">
    <property type="entry name" value="CBS"/>
    <property type="match status" value="2"/>
</dbReference>
<dbReference type="Proteomes" id="UP000594263">
    <property type="component" value="Unplaced"/>
</dbReference>
<dbReference type="PROSITE" id="PS51371">
    <property type="entry name" value="CBS"/>
    <property type="match status" value="2"/>
</dbReference>
<keyword evidence="1" id="KW-0677">Repeat</keyword>
<dbReference type="AlphaFoldDB" id="A0A7N0T4U0"/>
<reference evidence="4" key="1">
    <citation type="submission" date="2021-01" db="UniProtKB">
        <authorList>
            <consortium name="EnsemblPlants"/>
        </authorList>
    </citation>
    <scope>IDENTIFICATION</scope>
</reference>
<dbReference type="InterPro" id="IPR051462">
    <property type="entry name" value="CBS_domain-containing"/>
</dbReference>
<keyword evidence="2" id="KW-0129">CBS domain</keyword>
<keyword evidence="5" id="KW-1185">Reference proteome</keyword>
<proteinExistence type="predicted"/>
<evidence type="ECO:0000256" key="2">
    <source>
        <dbReference type="PROSITE-ProRule" id="PRU00703"/>
    </source>
</evidence>
<protein>
    <recommendedName>
        <fullName evidence="3">CBS domain-containing protein</fullName>
    </recommendedName>
</protein>
<feature type="domain" description="CBS" evidence="3">
    <location>
        <begin position="72"/>
        <end position="133"/>
    </location>
</feature>
<dbReference type="InterPro" id="IPR000644">
    <property type="entry name" value="CBS_dom"/>
</dbReference>
<dbReference type="EnsemblPlants" id="Kaladp0022s0091.1.v1.1">
    <property type="protein sequence ID" value="Kaladp0022s0091.1.v1.1"/>
    <property type="gene ID" value="Kaladp0022s0091.v1.1"/>
</dbReference>